<proteinExistence type="predicted"/>
<evidence type="ECO:0000256" key="3">
    <source>
        <dbReference type="SAM" id="Phobius"/>
    </source>
</evidence>
<dbReference type="EMBL" id="MAEI02000001">
    <property type="protein sequence ID" value="MEO1780943.1"/>
    <property type="molecule type" value="Genomic_DNA"/>
</dbReference>
<reference evidence="5" key="1">
    <citation type="submission" date="2016-06" db="EMBL/GenBank/DDBJ databases">
        <title>Four novel species of enterococci isolated from chicken manure.</title>
        <authorList>
            <person name="Van Tyne D."/>
        </authorList>
    </citation>
    <scope>NUCLEOTIDE SEQUENCE [LARGE SCALE GENOMIC DNA]</scope>
    <source>
        <strain evidence="5">JM9A</strain>
    </source>
</reference>
<gene>
    <name evidence="4" type="ORF">BAU18_000521</name>
</gene>
<evidence type="ECO:0000256" key="2">
    <source>
        <dbReference type="ARBA" id="ARBA00023287"/>
    </source>
</evidence>
<evidence type="ECO:0000256" key="1">
    <source>
        <dbReference type="ARBA" id="ARBA00004241"/>
    </source>
</evidence>
<dbReference type="InterPro" id="IPR012902">
    <property type="entry name" value="N_methyl_site"/>
</dbReference>
<comment type="subcellular location">
    <subcellularLocation>
        <location evidence="1">Cell surface</location>
    </subcellularLocation>
</comment>
<organism evidence="4 5">
    <name type="scientific">Enterococcus diestrammenae</name>
    <dbReference type="NCBI Taxonomy" id="1155073"/>
    <lineage>
        <taxon>Bacteria</taxon>
        <taxon>Bacillati</taxon>
        <taxon>Bacillota</taxon>
        <taxon>Bacilli</taxon>
        <taxon>Lactobacillales</taxon>
        <taxon>Enterococcaceae</taxon>
        <taxon>Enterococcus</taxon>
    </lineage>
</organism>
<evidence type="ECO:0000313" key="4">
    <source>
        <dbReference type="EMBL" id="MEO1780943.1"/>
    </source>
</evidence>
<keyword evidence="3" id="KW-0472">Membrane</keyword>
<evidence type="ECO:0000313" key="5">
    <source>
        <dbReference type="Proteomes" id="UP001429357"/>
    </source>
</evidence>
<keyword evidence="2" id="KW-0178">Competence</keyword>
<dbReference type="Proteomes" id="UP001429357">
    <property type="component" value="Unassembled WGS sequence"/>
</dbReference>
<feature type="transmembrane region" description="Helical" evidence="3">
    <location>
        <begin position="12"/>
        <end position="35"/>
    </location>
</feature>
<dbReference type="InterPro" id="IPR016785">
    <property type="entry name" value="ComGD"/>
</dbReference>
<dbReference type="RefSeq" id="WP_161870571.1">
    <property type="nucleotide sequence ID" value="NZ_MAEI02000001.1"/>
</dbReference>
<keyword evidence="5" id="KW-1185">Reference proteome</keyword>
<reference evidence="4 5" key="2">
    <citation type="submission" date="2024-02" db="EMBL/GenBank/DDBJ databases">
        <title>The Genome Sequence of Enterococcus diestrammenae JM9A.</title>
        <authorList>
            <person name="Earl A."/>
            <person name="Manson A."/>
            <person name="Gilmore M."/>
            <person name="Sanders J."/>
            <person name="Shea T."/>
            <person name="Howe W."/>
            <person name="Livny J."/>
            <person name="Cuomo C."/>
            <person name="Neafsey D."/>
            <person name="Birren B."/>
        </authorList>
    </citation>
    <scope>NUCLEOTIDE SEQUENCE [LARGE SCALE GENOMIC DNA]</scope>
    <source>
        <strain evidence="4 5">JM9A</strain>
    </source>
</reference>
<dbReference type="NCBIfam" id="NF040982">
    <property type="entry name" value="ComGD"/>
    <property type="match status" value="1"/>
</dbReference>
<accession>A0ABV0EYQ6</accession>
<keyword evidence="3" id="KW-0812">Transmembrane</keyword>
<dbReference type="NCBIfam" id="TIGR02532">
    <property type="entry name" value="IV_pilin_GFxxxE"/>
    <property type="match status" value="1"/>
</dbReference>
<protein>
    <submittedName>
        <fullName evidence="4">Competence protein ComGD</fullName>
    </submittedName>
</protein>
<sequence>MIIWRNTQTHRAFTLVETLLVLAVISCFSLLPVLAVKRWQEELAVAHFFSRFEKMLLVSQQIAIIEKYKTTLTVDRGNRMVTFATIGTDGKTGSDFEEDSFSEIIIPEAIYFKTATKARFTFIAQSGSPSSLSHVSFYRKDKPITVSYQIQMGSARFEKTVE</sequence>
<keyword evidence="3" id="KW-1133">Transmembrane helix</keyword>
<comment type="caution">
    <text evidence="4">The sequence shown here is derived from an EMBL/GenBank/DDBJ whole genome shotgun (WGS) entry which is preliminary data.</text>
</comment>
<name>A0ABV0EYQ6_9ENTE</name>